<keyword evidence="5" id="KW-0804">Transcription</keyword>
<dbReference type="GO" id="GO:0003700">
    <property type="term" value="F:DNA-binding transcription factor activity"/>
    <property type="evidence" value="ECO:0007669"/>
    <property type="project" value="InterPro"/>
</dbReference>
<evidence type="ECO:0000259" key="6">
    <source>
        <dbReference type="PROSITE" id="PS50931"/>
    </source>
</evidence>
<dbReference type="Gene3D" id="3.40.190.290">
    <property type="match status" value="1"/>
</dbReference>
<keyword evidence="2" id="KW-0678">Repressor</keyword>
<dbReference type="GO" id="GO:0043565">
    <property type="term" value="F:sequence-specific DNA binding"/>
    <property type="evidence" value="ECO:0007669"/>
    <property type="project" value="TreeGrafter"/>
</dbReference>
<keyword evidence="3" id="KW-0805">Transcription regulation</keyword>
<dbReference type="InterPro" id="IPR058163">
    <property type="entry name" value="LysR-type_TF_proteobact-type"/>
</dbReference>
<dbReference type="HOGENOM" id="CLU_039613_16_3_6"/>
<accession>A0A0H3FG24</accession>
<dbReference type="Gene3D" id="1.10.10.10">
    <property type="entry name" value="Winged helix-like DNA-binding domain superfamily/Winged helix DNA-binding domain"/>
    <property type="match status" value="1"/>
</dbReference>
<evidence type="ECO:0000313" key="8">
    <source>
        <dbReference type="Proteomes" id="UP000007257"/>
    </source>
</evidence>
<dbReference type="RefSeq" id="WP_013577701.1">
    <property type="nucleotide sequence ID" value="NC_015061.1"/>
</dbReference>
<dbReference type="InterPro" id="IPR000847">
    <property type="entry name" value="LysR_HTH_N"/>
</dbReference>
<name>A0A0H3FG24_RAHSY</name>
<keyword evidence="4" id="KW-0238">DNA-binding</keyword>
<dbReference type="Pfam" id="PF03466">
    <property type="entry name" value="LysR_substrate"/>
    <property type="match status" value="1"/>
</dbReference>
<protein>
    <submittedName>
        <fullName evidence="7">Transcriptional regulator, LysR family</fullName>
    </submittedName>
</protein>
<dbReference type="InterPro" id="IPR005119">
    <property type="entry name" value="LysR_subst-bd"/>
</dbReference>
<reference evidence="7 8" key="2">
    <citation type="journal article" date="2012" name="J. Bacteriol.">
        <title>Complete Genome Sequence of Rahnella sp. Strain Y9602, a Gammaproteobacterium Isolate from Metal- and Radionuclide-Contaminated Soil.</title>
        <authorList>
            <person name="Martinez R.J."/>
            <person name="Bruce D."/>
            <person name="Detter C."/>
            <person name="Goodwin L.A."/>
            <person name="Han J."/>
            <person name="Han C.S."/>
            <person name="Held B."/>
            <person name="Land M.L."/>
            <person name="Mikhailova N."/>
            <person name="Nolan M."/>
            <person name="Pennacchio L."/>
            <person name="Pitluck S."/>
            <person name="Tapia R."/>
            <person name="Woyke T."/>
            <person name="Sobecky P.A."/>
        </authorList>
    </citation>
    <scope>NUCLEOTIDE SEQUENCE [LARGE SCALE GENOMIC DNA]</scope>
    <source>
        <strain evidence="7 8">Y9602</strain>
    </source>
</reference>
<comment type="similarity">
    <text evidence="1">Belongs to the LysR transcriptional regulatory family.</text>
</comment>
<reference evidence="8" key="1">
    <citation type="submission" date="2011-01" db="EMBL/GenBank/DDBJ databases">
        <title>Complete sequence of chromosome of Rahnella sp. Y9602.</title>
        <authorList>
            <consortium name="US DOE Joint Genome Institute"/>
            <person name="Lucas S."/>
            <person name="Copeland A."/>
            <person name="Lapidus A."/>
            <person name="Cheng J.-F."/>
            <person name="Goodwin L."/>
            <person name="Pitluck S."/>
            <person name="Lu M."/>
            <person name="Detter J.C."/>
            <person name="Han C."/>
            <person name="Tapia R."/>
            <person name="Land M."/>
            <person name="Hauser L."/>
            <person name="Kyrpides N."/>
            <person name="Ivanova N."/>
            <person name="Ovchinnikova G."/>
            <person name="Pagani I."/>
            <person name="Sobecky P.A."/>
            <person name="Martinez R.J."/>
            <person name="Woyke T."/>
        </authorList>
    </citation>
    <scope>NUCLEOTIDE SEQUENCE [LARGE SCALE GENOMIC DNA]</scope>
    <source>
        <strain evidence="8">Y9602</strain>
    </source>
</reference>
<dbReference type="GO" id="GO:0006351">
    <property type="term" value="P:DNA-templated transcription"/>
    <property type="evidence" value="ECO:0007669"/>
    <property type="project" value="TreeGrafter"/>
</dbReference>
<dbReference type="InterPro" id="IPR036388">
    <property type="entry name" value="WH-like_DNA-bd_sf"/>
</dbReference>
<dbReference type="InterPro" id="IPR036390">
    <property type="entry name" value="WH_DNA-bd_sf"/>
</dbReference>
<evidence type="ECO:0000313" key="7">
    <source>
        <dbReference type="EMBL" id="ADW76019.1"/>
    </source>
</evidence>
<dbReference type="AlphaFoldDB" id="A0A0H3FG24"/>
<organism evidence="7 8">
    <name type="scientific">Rahnella sp. (strain Y9602)</name>
    <dbReference type="NCBI Taxonomy" id="2703885"/>
    <lineage>
        <taxon>Bacteria</taxon>
        <taxon>Pseudomonadati</taxon>
        <taxon>Pseudomonadota</taxon>
        <taxon>Gammaproteobacteria</taxon>
        <taxon>Enterobacterales</taxon>
        <taxon>Yersiniaceae</taxon>
        <taxon>Rahnella</taxon>
    </lineage>
</organism>
<dbReference type="Proteomes" id="UP000007257">
    <property type="component" value="Chromosome"/>
</dbReference>
<evidence type="ECO:0000256" key="2">
    <source>
        <dbReference type="ARBA" id="ARBA00022491"/>
    </source>
</evidence>
<dbReference type="PANTHER" id="PTHR30537:SF5">
    <property type="entry name" value="HTH-TYPE TRANSCRIPTIONAL ACTIVATOR TTDR-RELATED"/>
    <property type="match status" value="1"/>
</dbReference>
<dbReference type="OrthoDB" id="9815676at2"/>
<evidence type="ECO:0000256" key="5">
    <source>
        <dbReference type="ARBA" id="ARBA00023163"/>
    </source>
</evidence>
<dbReference type="KEGG" id="rah:Rahaq_4433"/>
<proteinExistence type="inferred from homology"/>
<evidence type="ECO:0000256" key="4">
    <source>
        <dbReference type="ARBA" id="ARBA00023125"/>
    </source>
</evidence>
<sequence>MDKLRNIEVFISVVETGNFSTAAEKLGISAVMVGKHIQQLEKYLNARLLQRTTRKQSLTDAGEVFYENGKRVLEQMKFTESAMESLQSVPTGLLRISAPVSLGSSVVAPMLARYLQKHSKVNVELILSNARVDLIAEGFDAAIRIGEIGDDRLVAKPLNPYEMVICASADYLQRFGTPATPEDLKTHPCLVHTVWNQSEGWHLANAERTTSAWPVNSRYVSNDGHALRAAALEGTGLLLQPKVLLAEDIASGKLIPVLESFIPKPRAVHLVYLPDFRPRAKLTSLINFMTEHAFY</sequence>
<dbReference type="eggNOG" id="COG0583">
    <property type="taxonomic scope" value="Bacteria"/>
</dbReference>
<dbReference type="FunFam" id="1.10.10.10:FF:000001">
    <property type="entry name" value="LysR family transcriptional regulator"/>
    <property type="match status" value="1"/>
</dbReference>
<evidence type="ECO:0000256" key="3">
    <source>
        <dbReference type="ARBA" id="ARBA00023015"/>
    </source>
</evidence>
<feature type="domain" description="HTH lysR-type" evidence="6">
    <location>
        <begin position="1"/>
        <end position="59"/>
    </location>
</feature>
<dbReference type="SUPFAM" id="SSF53850">
    <property type="entry name" value="Periplasmic binding protein-like II"/>
    <property type="match status" value="1"/>
</dbReference>
<evidence type="ECO:0000256" key="1">
    <source>
        <dbReference type="ARBA" id="ARBA00009437"/>
    </source>
</evidence>
<dbReference type="PROSITE" id="PS50931">
    <property type="entry name" value="HTH_LYSR"/>
    <property type="match status" value="1"/>
</dbReference>
<dbReference type="EMBL" id="CP002505">
    <property type="protein sequence ID" value="ADW76019.1"/>
    <property type="molecule type" value="Genomic_DNA"/>
</dbReference>
<dbReference type="PANTHER" id="PTHR30537">
    <property type="entry name" value="HTH-TYPE TRANSCRIPTIONAL REGULATOR"/>
    <property type="match status" value="1"/>
</dbReference>
<dbReference type="Pfam" id="PF00126">
    <property type="entry name" value="HTH_1"/>
    <property type="match status" value="1"/>
</dbReference>
<gene>
    <name evidence="7" type="ordered locus">Rahaq_4433</name>
</gene>
<dbReference type="SUPFAM" id="SSF46785">
    <property type="entry name" value="Winged helix' DNA-binding domain"/>
    <property type="match status" value="1"/>
</dbReference>